<gene>
    <name evidence="2" type="ORF">ACFQKE_00195</name>
    <name evidence="3" type="ORF">ACFQKE_16425</name>
</gene>
<reference evidence="3" key="1">
    <citation type="journal article" date="2014" name="Int. J. Syst. Evol. Microbiol.">
        <title>Complete genome sequence of Corynebacterium casei LMG S-19264T (=DSM 44701T), isolated from a smear-ripened cheese.</title>
        <authorList>
            <consortium name="US DOE Joint Genome Institute (JGI-PGF)"/>
            <person name="Walter F."/>
            <person name="Albersmeier A."/>
            <person name="Kalinowski J."/>
            <person name="Ruckert C."/>
        </authorList>
    </citation>
    <scope>NUCLEOTIDE SEQUENCE [LARGE SCALE GENOMIC DNA]</scope>
    <source>
        <strain evidence="3">CGMCC 4.163</strain>
    </source>
</reference>
<evidence type="ECO:0000256" key="1">
    <source>
        <dbReference type="SAM" id="MobiDB-lite"/>
    </source>
</evidence>
<proteinExistence type="predicted"/>
<keyword evidence="4" id="KW-1185">Reference proteome</keyword>
<evidence type="ECO:0000313" key="2">
    <source>
        <dbReference type="EMBL" id="MFC7253743.1"/>
    </source>
</evidence>
<protein>
    <recommendedName>
        <fullName evidence="5">Small CPxCG-related zinc finger protein</fullName>
    </recommendedName>
</protein>
<dbReference type="RefSeq" id="WP_379701769.1">
    <property type="nucleotide sequence ID" value="NZ_JBHTAT010000001.1"/>
</dbReference>
<dbReference type="EMBL" id="JBHTAT010000001">
    <property type="protein sequence ID" value="MFC7253743.1"/>
    <property type="molecule type" value="Genomic_DNA"/>
</dbReference>
<feature type="region of interest" description="Disordered" evidence="1">
    <location>
        <begin position="53"/>
        <end position="75"/>
    </location>
</feature>
<dbReference type="GeneID" id="96955269"/>
<reference evidence="4" key="2">
    <citation type="journal article" date="2019" name="Int. J. Syst. Evol. Microbiol.">
        <title>The Global Catalogue of Microorganisms (GCM) 10K type strain sequencing project: providing services to taxonomists for standard genome sequencing and annotation.</title>
        <authorList>
            <consortium name="The Broad Institute Genomics Platform"/>
            <consortium name="The Broad Institute Genome Sequencing Center for Infectious Disease"/>
            <person name="Wu L."/>
            <person name="Ma J."/>
        </authorList>
    </citation>
    <scope>NUCLEOTIDE SEQUENCE [LARGE SCALE GENOMIC DNA]</scope>
    <source>
        <strain evidence="4">GX21</strain>
    </source>
</reference>
<accession>A0ABD6A1R0</accession>
<evidence type="ECO:0008006" key="5">
    <source>
        <dbReference type="Google" id="ProtNLM"/>
    </source>
</evidence>
<comment type="caution">
    <text evidence="3">The sequence shown here is derived from an EMBL/GenBank/DDBJ whole genome shotgun (WGS) entry which is preliminary data.</text>
</comment>
<dbReference type="AlphaFoldDB" id="A0ABD6A1R0"/>
<evidence type="ECO:0000313" key="4">
    <source>
        <dbReference type="Proteomes" id="UP001596434"/>
    </source>
</evidence>
<evidence type="ECO:0000313" key="3">
    <source>
        <dbReference type="EMBL" id="MFC7256873.1"/>
    </source>
</evidence>
<dbReference type="Proteomes" id="UP001596434">
    <property type="component" value="Unassembled WGS sequence"/>
</dbReference>
<reference evidence="3" key="3">
    <citation type="submission" date="2024-09" db="EMBL/GenBank/DDBJ databases">
        <authorList>
            <person name="Sun Q."/>
        </authorList>
    </citation>
    <scope>NUCLEOTIDE SEQUENCE</scope>
    <source>
        <strain evidence="3">CGMCC 4.163</strain>
    </source>
</reference>
<sequence length="75" mass="8299">MMPGSDFRSFADPDTEFVLDVSETPRTVDGFKPGEPTGKVICPHCGEAASAPEYIPHPENCRQSGVTSEWYERTH</sequence>
<dbReference type="EMBL" id="JBHTAT010000001">
    <property type="protein sequence ID" value="MFC7256873.1"/>
    <property type="molecule type" value="Genomic_DNA"/>
</dbReference>
<organism evidence="3 4">
    <name type="scientific">Haloplanus litoreus</name>
    <dbReference type="NCBI Taxonomy" id="767515"/>
    <lineage>
        <taxon>Archaea</taxon>
        <taxon>Methanobacteriati</taxon>
        <taxon>Methanobacteriota</taxon>
        <taxon>Stenosarchaea group</taxon>
        <taxon>Halobacteria</taxon>
        <taxon>Halobacteriales</taxon>
        <taxon>Haloferacaceae</taxon>
        <taxon>Haloplanus</taxon>
    </lineage>
</organism>
<name>A0ABD6A1R0_9EURY</name>